<feature type="coiled-coil region" evidence="1">
    <location>
        <begin position="20"/>
        <end position="57"/>
    </location>
</feature>
<dbReference type="Proteomes" id="UP000502706">
    <property type="component" value="Chromosome"/>
</dbReference>
<sequence>MESGMEARYLTNKEGERLGVVVDEDEYEKLRNAREQLAQAEKRYDEAREFLKETLRLARSLGDDAYQAVLAQIMDGLTKEASNSEQAREYLEDFEDVLAEVIADEDMDRIERGEAEVILWERSKARRRGEL</sequence>
<dbReference type="AlphaFoldDB" id="A0A6G8Q1Y7"/>
<dbReference type="RefSeq" id="WP_166398008.1">
    <property type="nucleotide sequence ID" value="NZ_CP045121.1"/>
</dbReference>
<keyword evidence="1" id="KW-0175">Coiled coil</keyword>
<evidence type="ECO:0000313" key="2">
    <source>
        <dbReference type="EMBL" id="QIN80337.1"/>
    </source>
</evidence>
<evidence type="ECO:0000313" key="3">
    <source>
        <dbReference type="Proteomes" id="UP000502706"/>
    </source>
</evidence>
<dbReference type="EMBL" id="CP045121">
    <property type="protein sequence ID" value="QIN80337.1"/>
    <property type="molecule type" value="Genomic_DNA"/>
</dbReference>
<evidence type="ECO:0000256" key="1">
    <source>
        <dbReference type="SAM" id="Coils"/>
    </source>
</evidence>
<keyword evidence="3" id="KW-1185">Reference proteome</keyword>
<proteinExistence type="predicted"/>
<organism evidence="2 3">
    <name type="scientific">Rubrobacter marinus</name>
    <dbReference type="NCBI Taxonomy" id="2653852"/>
    <lineage>
        <taxon>Bacteria</taxon>
        <taxon>Bacillati</taxon>
        <taxon>Actinomycetota</taxon>
        <taxon>Rubrobacteria</taxon>
        <taxon>Rubrobacterales</taxon>
        <taxon>Rubrobacteraceae</taxon>
        <taxon>Rubrobacter</taxon>
    </lineage>
</organism>
<dbReference type="KEGG" id="rmar:GBA65_19460"/>
<accession>A0A6G8Q1Y7</accession>
<reference evidence="2 3" key="1">
    <citation type="submission" date="2019-10" db="EMBL/GenBank/DDBJ databases">
        <title>Rubrobacter sp nov SCSIO 52915 isolated from a deep-sea sediment in the South China Sea.</title>
        <authorList>
            <person name="Chen R.W."/>
        </authorList>
    </citation>
    <scope>NUCLEOTIDE SEQUENCE [LARGE SCALE GENOMIC DNA]</scope>
    <source>
        <strain evidence="2 3">SCSIO 52915</strain>
    </source>
</reference>
<gene>
    <name evidence="2" type="ORF">GBA65_19460</name>
</gene>
<name>A0A6G8Q1Y7_9ACTN</name>
<protein>
    <submittedName>
        <fullName evidence="2">Uncharacterized protein</fullName>
    </submittedName>
</protein>